<dbReference type="AlphaFoldDB" id="A0A0K0DM15"/>
<keyword evidence="3" id="KW-1185">Reference proteome</keyword>
<accession>A0A0K0DM15</accession>
<evidence type="ECO:0000256" key="2">
    <source>
        <dbReference type="SAM" id="SignalP"/>
    </source>
</evidence>
<evidence type="ECO:0000313" key="3">
    <source>
        <dbReference type="Proteomes" id="UP000035642"/>
    </source>
</evidence>
<reference evidence="4" key="2">
    <citation type="submission" date="2017-02" db="UniProtKB">
        <authorList>
            <consortium name="WormBaseParasite"/>
        </authorList>
    </citation>
    <scope>IDENTIFICATION</scope>
</reference>
<dbReference type="Proteomes" id="UP000035642">
    <property type="component" value="Unassembled WGS sequence"/>
</dbReference>
<feature type="chain" id="PRO_5005327011" evidence="2">
    <location>
        <begin position="32"/>
        <end position="84"/>
    </location>
</feature>
<keyword evidence="2" id="KW-0732">Signal</keyword>
<feature type="signal peptide" evidence="2">
    <location>
        <begin position="1"/>
        <end position="31"/>
    </location>
</feature>
<reference evidence="3" key="1">
    <citation type="submission" date="2012-09" db="EMBL/GenBank/DDBJ databases">
        <authorList>
            <person name="Martin A.A."/>
        </authorList>
    </citation>
    <scope>NUCLEOTIDE SEQUENCE</scope>
</reference>
<evidence type="ECO:0000313" key="4">
    <source>
        <dbReference type="WBParaSite" id="ACAC_0001269201-mRNA-1"/>
    </source>
</evidence>
<feature type="compositionally biased region" description="Polar residues" evidence="1">
    <location>
        <begin position="61"/>
        <end position="71"/>
    </location>
</feature>
<evidence type="ECO:0000256" key="1">
    <source>
        <dbReference type="SAM" id="MobiDB-lite"/>
    </source>
</evidence>
<protein>
    <submittedName>
        <fullName evidence="4">Secreted protein</fullName>
    </submittedName>
</protein>
<proteinExistence type="predicted"/>
<sequence length="84" mass="9333">MEINSVLREFIPDVLMITFFLALAFITSAESGCYQRRMCCHGRNISCTYSRGSGLKLHPECTNSNNPASTHNRARLVSKAPVTP</sequence>
<feature type="region of interest" description="Disordered" evidence="1">
    <location>
        <begin position="60"/>
        <end position="84"/>
    </location>
</feature>
<dbReference type="WBParaSite" id="ACAC_0001269201-mRNA-1">
    <property type="protein sequence ID" value="ACAC_0001269201-mRNA-1"/>
    <property type="gene ID" value="ACAC_0001269201"/>
</dbReference>
<name>A0A0K0DM15_ANGCA</name>
<organism evidence="3 4">
    <name type="scientific">Angiostrongylus cantonensis</name>
    <name type="common">Rat lungworm</name>
    <dbReference type="NCBI Taxonomy" id="6313"/>
    <lineage>
        <taxon>Eukaryota</taxon>
        <taxon>Metazoa</taxon>
        <taxon>Ecdysozoa</taxon>
        <taxon>Nematoda</taxon>
        <taxon>Chromadorea</taxon>
        <taxon>Rhabditida</taxon>
        <taxon>Rhabditina</taxon>
        <taxon>Rhabditomorpha</taxon>
        <taxon>Strongyloidea</taxon>
        <taxon>Metastrongylidae</taxon>
        <taxon>Angiostrongylus</taxon>
    </lineage>
</organism>